<protein>
    <submittedName>
        <fullName evidence="2">Helix-turn-helix transcriptional regulator</fullName>
    </submittedName>
</protein>
<keyword evidence="3" id="KW-1185">Reference proteome</keyword>
<dbReference type="Proteomes" id="UP001168528">
    <property type="component" value="Unassembled WGS sequence"/>
</dbReference>
<evidence type="ECO:0000313" key="2">
    <source>
        <dbReference type="EMBL" id="MDO1450863.1"/>
    </source>
</evidence>
<feature type="domain" description="Transcription regulator PadR N-terminal" evidence="1">
    <location>
        <begin position="18"/>
        <end position="88"/>
    </location>
</feature>
<dbReference type="InterPro" id="IPR036390">
    <property type="entry name" value="WH_DNA-bd_sf"/>
</dbReference>
<dbReference type="Gene3D" id="1.10.10.10">
    <property type="entry name" value="Winged helix-like DNA-binding domain superfamily/Winged helix DNA-binding domain"/>
    <property type="match status" value="1"/>
</dbReference>
<name>A0ABT8RI66_9BACT</name>
<evidence type="ECO:0000259" key="1">
    <source>
        <dbReference type="Pfam" id="PF03551"/>
    </source>
</evidence>
<comment type="caution">
    <text evidence="2">The sequence shown here is derived from an EMBL/GenBank/DDBJ whole genome shotgun (WGS) entry which is preliminary data.</text>
</comment>
<proteinExistence type="predicted"/>
<evidence type="ECO:0000313" key="3">
    <source>
        <dbReference type="Proteomes" id="UP001168528"/>
    </source>
</evidence>
<dbReference type="InterPro" id="IPR036388">
    <property type="entry name" value="WH-like_DNA-bd_sf"/>
</dbReference>
<sequence>MKRTYLGEFEEIVLLTVILLEGNAYGVAITHEIIEQTGRSVRLNQVHAALHRLEEKGMVYSKMGESTAERGGRRKRLFTITAYGEQTLLDIQAVRSQFLQLLPRPLKPLTSL</sequence>
<organism evidence="2 3">
    <name type="scientific">Rhodocytophaga aerolata</name>
    <dbReference type="NCBI Taxonomy" id="455078"/>
    <lineage>
        <taxon>Bacteria</taxon>
        <taxon>Pseudomonadati</taxon>
        <taxon>Bacteroidota</taxon>
        <taxon>Cytophagia</taxon>
        <taxon>Cytophagales</taxon>
        <taxon>Rhodocytophagaceae</taxon>
        <taxon>Rhodocytophaga</taxon>
    </lineage>
</organism>
<dbReference type="InterPro" id="IPR005149">
    <property type="entry name" value="Tscrpt_reg_PadR_N"/>
</dbReference>
<gene>
    <name evidence="2" type="ORF">Q0590_31605</name>
</gene>
<dbReference type="EMBL" id="JAUKPO010000037">
    <property type="protein sequence ID" value="MDO1450863.1"/>
    <property type="molecule type" value="Genomic_DNA"/>
</dbReference>
<accession>A0ABT8RI66</accession>
<dbReference type="Pfam" id="PF03551">
    <property type="entry name" value="PadR"/>
    <property type="match status" value="1"/>
</dbReference>
<reference evidence="2" key="1">
    <citation type="submission" date="2023-07" db="EMBL/GenBank/DDBJ databases">
        <title>The genome sequence of Rhodocytophaga aerolata KACC 12507.</title>
        <authorList>
            <person name="Zhang X."/>
        </authorList>
    </citation>
    <scope>NUCLEOTIDE SEQUENCE</scope>
    <source>
        <strain evidence="2">KACC 12507</strain>
    </source>
</reference>
<dbReference type="RefSeq" id="WP_302041661.1">
    <property type="nucleotide sequence ID" value="NZ_JAUKPO010000037.1"/>
</dbReference>
<dbReference type="SUPFAM" id="SSF46785">
    <property type="entry name" value="Winged helix' DNA-binding domain"/>
    <property type="match status" value="1"/>
</dbReference>